<feature type="signal peptide" evidence="11">
    <location>
        <begin position="1"/>
        <end position="31"/>
    </location>
</feature>
<keyword evidence="5" id="KW-0677">Repeat</keyword>
<evidence type="ECO:0000256" key="4">
    <source>
        <dbReference type="ARBA" id="ARBA00022490"/>
    </source>
</evidence>
<dbReference type="FunCoup" id="W5M850">
    <property type="interactions" value="1467"/>
</dbReference>
<evidence type="ECO:0000256" key="1">
    <source>
        <dbReference type="ARBA" id="ARBA00004123"/>
    </source>
</evidence>
<evidence type="ECO:0000256" key="6">
    <source>
        <dbReference type="ARBA" id="ARBA00022763"/>
    </source>
</evidence>
<feature type="domain" description="MMS19 N-terminal" evidence="13">
    <location>
        <begin position="55"/>
        <end position="316"/>
    </location>
</feature>
<dbReference type="SUPFAM" id="SSF48371">
    <property type="entry name" value="ARM repeat"/>
    <property type="match status" value="2"/>
</dbReference>
<dbReference type="GeneTree" id="ENSGT00390000015583"/>
<keyword evidence="11" id="KW-0732">Signal</keyword>
<evidence type="ECO:0000256" key="5">
    <source>
        <dbReference type="ARBA" id="ARBA00022737"/>
    </source>
</evidence>
<dbReference type="PANTHER" id="PTHR12891">
    <property type="entry name" value="DNA REPAIR/TRANSCRIPTION PROTEIN MET18/MMS19"/>
    <property type="match status" value="1"/>
</dbReference>
<evidence type="ECO:0000256" key="2">
    <source>
        <dbReference type="ARBA" id="ARBA00004186"/>
    </source>
</evidence>
<keyword evidence="4 10" id="KW-0963">Cytoplasm</keyword>
<dbReference type="GO" id="GO:0016226">
    <property type="term" value="P:iron-sulfur cluster assembly"/>
    <property type="evidence" value="ECO:0007669"/>
    <property type="project" value="UniProtKB-UniRule"/>
</dbReference>
<dbReference type="AlphaFoldDB" id="W5M850"/>
<dbReference type="Pfam" id="PF14500">
    <property type="entry name" value="MMS19_N"/>
    <property type="match status" value="1"/>
</dbReference>
<dbReference type="GO" id="GO:0071817">
    <property type="term" value="C:MMXD complex"/>
    <property type="evidence" value="ECO:0000318"/>
    <property type="project" value="GO_Central"/>
</dbReference>
<dbReference type="InterPro" id="IPR011989">
    <property type="entry name" value="ARM-like"/>
</dbReference>
<reference evidence="15" key="1">
    <citation type="submission" date="2011-12" db="EMBL/GenBank/DDBJ databases">
        <title>The Draft Genome of Lepisosteus oculatus.</title>
        <authorList>
            <consortium name="The Broad Institute Genome Assembly &amp; Analysis Group"/>
            <consortium name="Computational R&amp;D Group"/>
            <consortium name="and Sequencing Platform"/>
            <person name="Di Palma F."/>
            <person name="Alfoldi J."/>
            <person name="Johnson J."/>
            <person name="Berlin A."/>
            <person name="Gnerre S."/>
            <person name="Jaffe D."/>
            <person name="MacCallum I."/>
            <person name="Young S."/>
            <person name="Walker B.J."/>
            <person name="Lander E.S."/>
            <person name="Lindblad-Toh K."/>
        </authorList>
    </citation>
    <scope>NUCLEOTIDE SEQUENCE [LARGE SCALE GENOMIC DNA]</scope>
</reference>
<dbReference type="InterPro" id="IPR029240">
    <property type="entry name" value="MMS19_N"/>
</dbReference>
<dbReference type="Ensembl" id="ENSLOCT00000004566.1">
    <property type="protein sequence ID" value="ENSLOCP00000004558.1"/>
    <property type="gene ID" value="ENSLOCG00000003810.1"/>
</dbReference>
<dbReference type="GO" id="GO:0051604">
    <property type="term" value="P:protein maturation"/>
    <property type="evidence" value="ECO:0000318"/>
    <property type="project" value="GO_Central"/>
</dbReference>
<evidence type="ECO:0000256" key="10">
    <source>
        <dbReference type="RuleBase" id="RU367072"/>
    </source>
</evidence>
<dbReference type="FunFam" id="1.25.10.10:FF:000114">
    <property type="entry name" value="MMS19 nucleotide excision repair protein homolog isoform X2"/>
    <property type="match status" value="1"/>
</dbReference>
<evidence type="ECO:0000256" key="8">
    <source>
        <dbReference type="ARBA" id="ARBA00023212"/>
    </source>
</evidence>
<keyword evidence="15" id="KW-1185">Reference proteome</keyword>
<evidence type="ECO:0000256" key="3">
    <source>
        <dbReference type="ARBA" id="ARBA00009340"/>
    </source>
</evidence>
<keyword evidence="6 10" id="KW-0227">DNA damage</keyword>
<keyword evidence="8 10" id="KW-0206">Cytoskeleton</keyword>
<evidence type="ECO:0000259" key="12">
    <source>
        <dbReference type="Pfam" id="PF12460"/>
    </source>
</evidence>
<dbReference type="InterPro" id="IPR024687">
    <property type="entry name" value="MMS19_C"/>
</dbReference>
<evidence type="ECO:0000313" key="14">
    <source>
        <dbReference type="Ensembl" id="ENSLOCP00000004558.1"/>
    </source>
</evidence>
<dbReference type="OMA" id="FSFMPEF"/>
<dbReference type="GO" id="GO:0005634">
    <property type="term" value="C:nucleus"/>
    <property type="evidence" value="ECO:0007669"/>
    <property type="project" value="UniProtKB-SubCell"/>
</dbReference>
<accession>W5M850</accession>
<evidence type="ECO:0000256" key="11">
    <source>
        <dbReference type="SAM" id="SignalP"/>
    </source>
</evidence>
<comment type="similarity">
    <text evidence="3 10">Belongs to the MET18/MMS19 family.</text>
</comment>
<evidence type="ECO:0000259" key="13">
    <source>
        <dbReference type="Pfam" id="PF14500"/>
    </source>
</evidence>
<dbReference type="Proteomes" id="UP000018468">
    <property type="component" value="Linkage group LG5"/>
</dbReference>
<feature type="domain" description="MMS19 C-terminal" evidence="12">
    <location>
        <begin position="564"/>
        <end position="993"/>
    </location>
</feature>
<keyword evidence="9 10" id="KW-0539">Nucleus</keyword>
<dbReference type="GO" id="GO:0006281">
    <property type="term" value="P:DNA repair"/>
    <property type="evidence" value="ECO:0007669"/>
    <property type="project" value="UniProtKB-UniRule"/>
</dbReference>
<evidence type="ECO:0000313" key="15">
    <source>
        <dbReference type="Proteomes" id="UP000018468"/>
    </source>
</evidence>
<dbReference type="Bgee" id="ENSLOCG00000003810">
    <property type="expression patterns" value="Expressed in muscle tissue and 13 other cell types or tissues"/>
</dbReference>
<dbReference type="Pfam" id="PF12460">
    <property type="entry name" value="MMS19_C"/>
    <property type="match status" value="1"/>
</dbReference>
<sequence length="1041" mass="114236">MRAKRSLTCGLCMMAANGAVLLGLVEEFVSGQQDSKAAETATGVKTGLFTILELVEALGWSLTSCEPRVRARGVQLLSWVLQECCGSLSEKEAEVLTVFYENRLKDHYVITPHVLQGIKALTQSPALPPGLAVSILKSLFQDIHVQSLMQAERSCVYSILLNLMESREEELKKLGADFVFGFVQAIDGEKDPRNLLLAFQIARNILHRGYELGLFAEELFEVTSCYFPIDFSPPPNDPHGVTREQLVLALREVLSGTPSFAEFLLPLLIEKLDSDVQSAKLDSLQTLTACTSVYGHRELKDFLPGLWSSLRREVFQTASEKVESAGLSALHSLTACLSHSILDSDSEDSLHGFLDLILKDCQHHLCEPDMKLVWPSAKLLQAAASASYRASYKITAVVMPLLLEQYNSHTQNAQRRTLLEVLQGFTQRAQGSSPEEGDESVLSGFRQPLCSLVFSALTESSPALQATASRVLTALGLQPGLLSESDIQLAADHLTRLILREEDQQSCSAAMESAGSLAALYPAAFAARMVPQLKEEIFSGPPAEPTEDRSAGRSQQAVRQRGMKALAAISSRHSLIQESVPVLLQVLCSAHAGSGSFCAEEVVSACQSLQQIVEQSQDSEETSRFFHHTVIPQLLGLAVQAALRGGDSTTPRSCLTEERVLSAMAPVVSQACSRLHSELAARTASMAVSFFLDGDLTFLPENNFPKHLQLLNKQPDGWLQSQLVCLLMACVCSLPRSVEVPQIDRLLSQLEELSCTCTHPFSYTSAAKCFAGLVNKHPAGEHLDLLLQKLVKRIDSELDRASSPFRVQTFTLLLWVAKALLLRYHPLSTTLTDKLLSLLTDSELGPRAADGFSLLMTDSVDVLSRACHAHVHIMYRQRFFTENSPKLVQGFNSSPKETKSCYLKALSHMVTSLPRQVQLSELPTLLPLLLEALSCPDRGVQLSTLSCLHPLLLDLPQALTLHLDTLVSRLRALTTSSAMNVRISALRCLHALTRLPDHLVLPFRLGVLRALAVPLDDKKRLVRREAVLARGEWFLLGSPGR</sequence>
<protein>
    <recommendedName>
        <fullName evidence="10">MMS19 nucleotide excision repair protein</fullName>
    </recommendedName>
</protein>
<comment type="subcellular location">
    <subcellularLocation>
        <location evidence="2 10">Cytoplasm</location>
        <location evidence="2 10">Cytoskeleton</location>
        <location evidence="2 10">Spindle</location>
    </subcellularLocation>
    <subcellularLocation>
        <location evidence="1 10">Nucleus</location>
    </subcellularLocation>
</comment>
<comment type="function">
    <text evidence="10">Key component of the cytosolic iron-sulfur protein assembly (CIA) complex, a multiprotein complex that mediates the incorporation of iron-sulfur cluster into apoproteins specifically involved in DNA metabolism and genomic integrity. In the CIA complex, MMS19 acts as an adapter between early-acting CIA components and a subset of cellular target iron-sulfur proteins.</text>
</comment>
<dbReference type="HOGENOM" id="CLU_005943_2_0_1"/>
<organism evidence="14 15">
    <name type="scientific">Lepisosteus oculatus</name>
    <name type="common">Spotted gar</name>
    <dbReference type="NCBI Taxonomy" id="7918"/>
    <lineage>
        <taxon>Eukaryota</taxon>
        <taxon>Metazoa</taxon>
        <taxon>Chordata</taxon>
        <taxon>Craniata</taxon>
        <taxon>Vertebrata</taxon>
        <taxon>Euteleostomi</taxon>
        <taxon>Actinopterygii</taxon>
        <taxon>Neopterygii</taxon>
        <taxon>Holostei</taxon>
        <taxon>Semionotiformes</taxon>
        <taxon>Lepisosteidae</taxon>
        <taxon>Lepisosteus</taxon>
    </lineage>
</organism>
<name>W5M850_LEPOC</name>
<dbReference type="Gene3D" id="1.25.10.10">
    <property type="entry name" value="Leucine-rich Repeat Variant"/>
    <property type="match status" value="2"/>
</dbReference>
<proteinExistence type="inferred from homology"/>
<dbReference type="eggNOG" id="KOG1967">
    <property type="taxonomic scope" value="Eukaryota"/>
</dbReference>
<reference evidence="14" key="3">
    <citation type="submission" date="2025-09" db="UniProtKB">
        <authorList>
            <consortium name="Ensembl"/>
        </authorList>
    </citation>
    <scope>IDENTIFICATION</scope>
</reference>
<dbReference type="InterPro" id="IPR039920">
    <property type="entry name" value="MMS19"/>
</dbReference>
<dbReference type="GO" id="GO:0097361">
    <property type="term" value="C:cytosolic [4Fe-4S] assembly targeting complex"/>
    <property type="evidence" value="ECO:0000318"/>
    <property type="project" value="GO_Central"/>
</dbReference>
<dbReference type="EMBL" id="AHAT01025235">
    <property type="status" value="NOT_ANNOTATED_CDS"/>
    <property type="molecule type" value="Genomic_DNA"/>
</dbReference>
<keyword evidence="7 10" id="KW-0234">DNA repair</keyword>
<reference evidence="14" key="2">
    <citation type="submission" date="2025-08" db="UniProtKB">
        <authorList>
            <consortium name="Ensembl"/>
        </authorList>
    </citation>
    <scope>IDENTIFICATION</scope>
</reference>
<dbReference type="InParanoid" id="W5M850"/>
<dbReference type="EMBL" id="AHAT01025236">
    <property type="status" value="NOT_ANNOTATED_CDS"/>
    <property type="molecule type" value="Genomic_DNA"/>
</dbReference>
<evidence type="ECO:0000256" key="9">
    <source>
        <dbReference type="ARBA" id="ARBA00023242"/>
    </source>
</evidence>
<comment type="subunit">
    <text evidence="10">Component of the CIA complex.</text>
</comment>
<dbReference type="PANTHER" id="PTHR12891:SF0">
    <property type="entry name" value="MMS19 NUCLEOTIDE EXCISION REPAIR PROTEIN HOMOLOG"/>
    <property type="match status" value="1"/>
</dbReference>
<dbReference type="InterPro" id="IPR016024">
    <property type="entry name" value="ARM-type_fold"/>
</dbReference>
<dbReference type="STRING" id="7918.ENSLOCP00000004558"/>
<evidence type="ECO:0000256" key="7">
    <source>
        <dbReference type="ARBA" id="ARBA00023204"/>
    </source>
</evidence>
<feature type="chain" id="PRO_5004865789" description="MMS19 nucleotide excision repair protein" evidence="11">
    <location>
        <begin position="32"/>
        <end position="1041"/>
    </location>
</feature>